<accession>B3T2L5</accession>
<organism evidence="1">
    <name type="scientific">uncultured marine microorganism HF4000_141I21</name>
    <dbReference type="NCBI Taxonomy" id="455526"/>
    <lineage>
        <taxon>unclassified sequences</taxon>
        <taxon>environmental samples</taxon>
    </lineage>
</organism>
<name>B3T2L5_9ZZZZ</name>
<proteinExistence type="predicted"/>
<gene>
    <name evidence="1" type="ORF">ALOHA_HF4000141I21ctg1g46</name>
</gene>
<dbReference type="EMBL" id="EU016585">
    <property type="protein sequence ID" value="ABZ06824.1"/>
    <property type="molecule type" value="Genomic_DNA"/>
</dbReference>
<sequence length="186" mass="21549">MKKIILTIIFLLFTQTTLAASIFDDLKKSKKTSYLDFILLKIEQRLTQRHGLLGAQPMALRIQYQSIGSQVEFIEKESKIIISIIGVMSKSRYSQKKYIPKISDCNVLRNILLYGKYGYNIFQKRNRYLTNANMEEIFLSRFLHNLSLSEKEKNYLVDNTLAKVQVIDPVRGKDIFCAGKIAEDLE</sequence>
<reference evidence="1" key="1">
    <citation type="journal article" date="2008" name="ISME J.">
        <title>Genomic patterns of recombination, clonal divergence and environment in marine microbial populations.</title>
        <authorList>
            <person name="Konstantinidis K.T."/>
            <person name="Delong E.F."/>
        </authorList>
    </citation>
    <scope>NUCLEOTIDE SEQUENCE</scope>
</reference>
<protein>
    <submittedName>
        <fullName evidence="1">Uncharacterized protein</fullName>
    </submittedName>
</protein>
<evidence type="ECO:0000313" key="1">
    <source>
        <dbReference type="EMBL" id="ABZ06824.1"/>
    </source>
</evidence>
<dbReference type="AlphaFoldDB" id="B3T2L5"/>